<name>A0A1D2LEG3_BROTH</name>
<gene>
    <name evidence="1" type="ORF">CNY62_08295</name>
</gene>
<protein>
    <submittedName>
        <fullName evidence="1">Uncharacterized protein</fullName>
    </submittedName>
</protein>
<evidence type="ECO:0000313" key="2">
    <source>
        <dbReference type="Proteomes" id="UP000243591"/>
    </source>
</evidence>
<organism evidence="1 2">
    <name type="scientific">Brochothrix thermosphacta</name>
    <name type="common">Microbacterium thermosphactum</name>
    <dbReference type="NCBI Taxonomy" id="2756"/>
    <lineage>
        <taxon>Bacteria</taxon>
        <taxon>Bacillati</taxon>
        <taxon>Bacillota</taxon>
        <taxon>Bacilli</taxon>
        <taxon>Bacillales</taxon>
        <taxon>Listeriaceae</taxon>
        <taxon>Brochothrix</taxon>
    </lineage>
</organism>
<dbReference type="AlphaFoldDB" id="A0A1D2LEG3"/>
<reference evidence="1 2" key="1">
    <citation type="submission" date="2017-09" db="EMBL/GenBank/DDBJ databases">
        <title>Complete Genome Sequences of Two Strains of the Meat Spoilage Bacterium Brochothrix thermosphacta Isolated from Ground Chicken.</title>
        <authorList>
            <person name="Paoli G.C."/>
            <person name="Wijey C."/>
            <person name="Chen C.-Y."/>
            <person name="Nguyen L."/>
            <person name="Yan X."/>
            <person name="Irwin P.L."/>
        </authorList>
    </citation>
    <scope>NUCLEOTIDE SEQUENCE [LARGE SCALE GENOMIC DNA]</scope>
    <source>
        <strain evidence="1 2">BI</strain>
    </source>
</reference>
<evidence type="ECO:0000313" key="1">
    <source>
        <dbReference type="EMBL" id="ATF26377.1"/>
    </source>
</evidence>
<dbReference type="KEGG" id="bths:CNY62_08295"/>
<keyword evidence="2" id="KW-1185">Reference proteome</keyword>
<sequence>MFFQFRLFSIKLKIKRMNRGFGKVFKIVIIEIKIGVHFIQKGIMKKNFIFKFFIDIKISFRIN</sequence>
<accession>A0A1D2LEG3</accession>
<dbReference type="Proteomes" id="UP000243591">
    <property type="component" value="Chromosome"/>
</dbReference>
<proteinExistence type="predicted"/>
<dbReference type="EMBL" id="CP023483">
    <property type="protein sequence ID" value="ATF26377.1"/>
    <property type="molecule type" value="Genomic_DNA"/>
</dbReference>